<evidence type="ECO:0000259" key="3">
    <source>
        <dbReference type="PROSITE" id="PS50110"/>
    </source>
</evidence>
<dbReference type="Gene3D" id="3.40.50.2300">
    <property type="match status" value="1"/>
</dbReference>
<dbReference type="AlphaFoldDB" id="A0A2M8LA88"/>
<dbReference type="Pfam" id="PF00072">
    <property type="entry name" value="Response_reg"/>
    <property type="match status" value="1"/>
</dbReference>
<dbReference type="GO" id="GO:0000160">
    <property type="term" value="P:phosphorelay signal transduction system"/>
    <property type="evidence" value="ECO:0007669"/>
    <property type="project" value="InterPro"/>
</dbReference>
<evidence type="ECO:0000313" key="4">
    <source>
        <dbReference type="EMBL" id="PJE73539.1"/>
    </source>
</evidence>
<evidence type="ECO:0000256" key="2">
    <source>
        <dbReference type="PROSITE-ProRule" id="PRU00169"/>
    </source>
</evidence>
<dbReference type="PROSITE" id="PS50110">
    <property type="entry name" value="RESPONSE_REGULATORY"/>
    <property type="match status" value="1"/>
</dbReference>
<dbReference type="EMBL" id="PFER01000032">
    <property type="protein sequence ID" value="PJE73539.1"/>
    <property type="molecule type" value="Genomic_DNA"/>
</dbReference>
<comment type="caution">
    <text evidence="4">The sequence shown here is derived from an EMBL/GenBank/DDBJ whole genome shotgun (WGS) entry which is preliminary data.</text>
</comment>
<dbReference type="PANTHER" id="PTHR44591">
    <property type="entry name" value="STRESS RESPONSE REGULATOR PROTEIN 1"/>
    <property type="match status" value="1"/>
</dbReference>
<evidence type="ECO:0000313" key="5">
    <source>
        <dbReference type="Proteomes" id="UP000230959"/>
    </source>
</evidence>
<dbReference type="Proteomes" id="UP000230959">
    <property type="component" value="Unassembled WGS sequence"/>
</dbReference>
<sequence length="126" mass="14674">MAKILLIEDDNDQILLYHTVFKMNGFDIISAIDGKIGLNRAKNEHPDLIILDLNMEEMSGEEVIKRLKKNPETKNIPVIILTNMDKKKFQSQMLELGAEYFWEKTVVMPLDVVKKVRDFLEKNKIK</sequence>
<dbReference type="InterPro" id="IPR011006">
    <property type="entry name" value="CheY-like_superfamily"/>
</dbReference>
<proteinExistence type="predicted"/>
<feature type="domain" description="Response regulatory" evidence="3">
    <location>
        <begin position="3"/>
        <end position="119"/>
    </location>
</feature>
<gene>
    <name evidence="4" type="ORF">COV02_02065</name>
</gene>
<protein>
    <submittedName>
        <fullName evidence="4">Response regulator</fullName>
    </submittedName>
</protein>
<dbReference type="PANTHER" id="PTHR44591:SF3">
    <property type="entry name" value="RESPONSE REGULATORY DOMAIN-CONTAINING PROTEIN"/>
    <property type="match status" value="1"/>
</dbReference>
<dbReference type="InterPro" id="IPR001789">
    <property type="entry name" value="Sig_transdc_resp-reg_receiver"/>
</dbReference>
<dbReference type="SUPFAM" id="SSF52172">
    <property type="entry name" value="CheY-like"/>
    <property type="match status" value="1"/>
</dbReference>
<name>A0A2M8LA88_9BACT</name>
<reference evidence="5" key="1">
    <citation type="submission" date="2017-09" db="EMBL/GenBank/DDBJ databases">
        <title>Depth-based differentiation of microbial function through sediment-hosted aquifers and enrichment of novel symbionts in the deep terrestrial subsurface.</title>
        <authorList>
            <person name="Probst A.J."/>
            <person name="Ladd B."/>
            <person name="Jarett J.K."/>
            <person name="Geller-Mcgrath D.E."/>
            <person name="Sieber C.M.K."/>
            <person name="Emerson J.B."/>
            <person name="Anantharaman K."/>
            <person name="Thomas B.C."/>
            <person name="Malmstrom R."/>
            <person name="Stieglmeier M."/>
            <person name="Klingl A."/>
            <person name="Woyke T."/>
            <person name="Ryan C.M."/>
            <person name="Banfield J.F."/>
        </authorList>
    </citation>
    <scope>NUCLEOTIDE SEQUENCE [LARGE SCALE GENOMIC DNA]</scope>
</reference>
<accession>A0A2M8LA88</accession>
<dbReference type="SMART" id="SM00448">
    <property type="entry name" value="REC"/>
    <property type="match status" value="1"/>
</dbReference>
<keyword evidence="1 2" id="KW-0597">Phosphoprotein</keyword>
<evidence type="ECO:0000256" key="1">
    <source>
        <dbReference type="ARBA" id="ARBA00022553"/>
    </source>
</evidence>
<dbReference type="InterPro" id="IPR050595">
    <property type="entry name" value="Bact_response_regulator"/>
</dbReference>
<organism evidence="4 5">
    <name type="scientific">Candidatus Terrybacteria bacterium CG10_big_fil_rev_8_21_14_0_10_41_10</name>
    <dbReference type="NCBI Taxonomy" id="1975026"/>
    <lineage>
        <taxon>Bacteria</taxon>
        <taxon>Candidatus Terryibacteriota</taxon>
    </lineage>
</organism>
<feature type="modified residue" description="4-aspartylphosphate" evidence="2">
    <location>
        <position position="52"/>
    </location>
</feature>